<keyword evidence="4 8" id="KW-0521">NADP</keyword>
<comment type="subunit">
    <text evidence="8">Homodimer.</text>
</comment>
<evidence type="ECO:0000313" key="15">
    <source>
        <dbReference type="EMBL" id="OEK05667.1"/>
    </source>
</evidence>
<evidence type="ECO:0000259" key="13">
    <source>
        <dbReference type="Pfam" id="PF01488"/>
    </source>
</evidence>
<gene>
    <name evidence="8" type="primary">hemA</name>
    <name evidence="15" type="ORF">BFP71_18850</name>
</gene>
<dbReference type="AlphaFoldDB" id="A0A1E5T313"/>
<feature type="active site" description="Nucleophile" evidence="8 9">
    <location>
        <position position="52"/>
    </location>
</feature>
<feature type="domain" description="Glutamyl-tRNA reductase N-terminal" evidence="14">
    <location>
        <begin position="8"/>
        <end position="158"/>
    </location>
</feature>
<dbReference type="EC" id="1.2.1.70" evidence="3 8"/>
<dbReference type="GO" id="GO:0050661">
    <property type="term" value="F:NADP binding"/>
    <property type="evidence" value="ECO:0007669"/>
    <property type="project" value="InterPro"/>
</dbReference>
<feature type="binding site" evidence="8">
    <location>
        <position position="122"/>
    </location>
    <ligand>
        <name>substrate</name>
    </ligand>
</feature>
<accession>A0A1E5T313</accession>
<keyword evidence="6 8" id="KW-0627">Porphyrin biosynthesis</keyword>
<keyword evidence="5 8" id="KW-0560">Oxidoreductase</keyword>
<evidence type="ECO:0000256" key="11">
    <source>
        <dbReference type="RuleBase" id="RU000584"/>
    </source>
</evidence>
<proteinExistence type="inferred from homology"/>
<dbReference type="Gene3D" id="3.40.50.720">
    <property type="entry name" value="NAD(P)-binding Rossmann-like Domain"/>
    <property type="match status" value="1"/>
</dbReference>
<dbReference type="InterPro" id="IPR036453">
    <property type="entry name" value="GluRdtase_dimer_dom_sf"/>
</dbReference>
<reference evidence="15 16" key="1">
    <citation type="submission" date="2016-08" db="EMBL/GenBank/DDBJ databases">
        <title>Draft genome of Fabibacter sp. strain SK-8.</title>
        <authorList>
            <person name="Wong S.-K."/>
            <person name="Hamasaki K."/>
            <person name="Yoshizawa S."/>
        </authorList>
    </citation>
    <scope>NUCLEOTIDE SEQUENCE [LARGE SCALE GENOMIC DNA]</scope>
    <source>
        <strain evidence="15 16">SK-8</strain>
    </source>
</reference>
<comment type="catalytic activity">
    <reaction evidence="7 8 11">
        <text>(S)-4-amino-5-oxopentanoate + tRNA(Glu) + NADP(+) = L-glutamyl-tRNA(Glu) + NADPH + H(+)</text>
        <dbReference type="Rhea" id="RHEA:12344"/>
        <dbReference type="Rhea" id="RHEA-COMP:9663"/>
        <dbReference type="Rhea" id="RHEA-COMP:9680"/>
        <dbReference type="ChEBI" id="CHEBI:15378"/>
        <dbReference type="ChEBI" id="CHEBI:57501"/>
        <dbReference type="ChEBI" id="CHEBI:57783"/>
        <dbReference type="ChEBI" id="CHEBI:58349"/>
        <dbReference type="ChEBI" id="CHEBI:78442"/>
        <dbReference type="ChEBI" id="CHEBI:78520"/>
        <dbReference type="EC" id="1.2.1.70"/>
    </reaction>
</comment>
<evidence type="ECO:0000256" key="4">
    <source>
        <dbReference type="ARBA" id="ARBA00022857"/>
    </source>
</evidence>
<evidence type="ECO:0000256" key="6">
    <source>
        <dbReference type="ARBA" id="ARBA00023244"/>
    </source>
</evidence>
<evidence type="ECO:0000256" key="3">
    <source>
        <dbReference type="ARBA" id="ARBA00012970"/>
    </source>
</evidence>
<evidence type="ECO:0000256" key="8">
    <source>
        <dbReference type="HAMAP-Rule" id="MF_00087"/>
    </source>
</evidence>
<organism evidence="15 16">
    <name type="scientific">Roseivirga misakiensis</name>
    <dbReference type="NCBI Taxonomy" id="1563681"/>
    <lineage>
        <taxon>Bacteria</taxon>
        <taxon>Pseudomonadati</taxon>
        <taxon>Bacteroidota</taxon>
        <taxon>Cytophagia</taxon>
        <taxon>Cytophagales</taxon>
        <taxon>Roseivirgaceae</taxon>
        <taxon>Roseivirga</taxon>
    </lineage>
</organism>
<evidence type="ECO:0000256" key="9">
    <source>
        <dbReference type="PIRSR" id="PIRSR000445-1"/>
    </source>
</evidence>
<dbReference type="InterPro" id="IPR015895">
    <property type="entry name" value="4pyrrol_synth_GluRdtase_N"/>
</dbReference>
<feature type="domain" description="Tetrapyrrole biosynthesis glutamyl-tRNA reductase dimerisation" evidence="12">
    <location>
        <begin position="316"/>
        <end position="412"/>
    </location>
</feature>
<feature type="binding site" evidence="8">
    <location>
        <begin position="116"/>
        <end position="118"/>
    </location>
    <ligand>
        <name>substrate</name>
    </ligand>
</feature>
<protein>
    <recommendedName>
        <fullName evidence="3 8">Glutamyl-tRNA reductase</fullName>
        <shortName evidence="8">GluTR</shortName>
        <ecNumber evidence="3 8">1.2.1.70</ecNumber>
    </recommendedName>
</protein>
<evidence type="ECO:0000313" key="16">
    <source>
        <dbReference type="Proteomes" id="UP000095552"/>
    </source>
</evidence>
<dbReference type="SUPFAM" id="SSF69075">
    <property type="entry name" value="Glutamyl tRNA-reductase dimerization domain"/>
    <property type="match status" value="1"/>
</dbReference>
<sequence length="419" mass="46776">MQNHFKVVGISFKNAPVEIREIIALDASLIGNLLTEFRDILGLEESLIVSTCNRTEIFYSDVEDRSRDIIALIAAKKGLGKVDSYLSMFKSITDGFEASAYLFRVALGLEAQVIGDLQIINQVKQAYQLAADHNTAGPFMHRLLHTVFFANKRVFQETAFRDGAASVSYASASLVRTISESFVDPRVLVIGLGEIGEDLARHLSEETFTVNLCNRTNEKSQSLGAELNLDYIAFEEVKKSLPNYDIIISSVPVKDFINADDLNNKEVGIQYLIDLSIPRSIDPEVDSLKGVSVYNIDEIQEKASKAVEKRIAAIPEVESIIAETMEGIKEWSKEMLVSPTIQKLKNALEDIRKDELQRHLKNASPEMEEFAEKLSKSLTQKIMKLPVLELKAACKRGEADSLVEAITDIFQLDQETARK</sequence>
<comment type="function">
    <text evidence="8">Catalyzes the NADPH-dependent reduction of glutamyl-tRNA(Glu) to glutamate 1-semialdehyde (GSA).</text>
</comment>
<dbReference type="Proteomes" id="UP000095552">
    <property type="component" value="Unassembled WGS sequence"/>
</dbReference>
<dbReference type="Pfam" id="PF00745">
    <property type="entry name" value="GlutR_dimer"/>
    <property type="match status" value="1"/>
</dbReference>
<dbReference type="GO" id="GO:0019353">
    <property type="term" value="P:protoporphyrinogen IX biosynthetic process from glutamate"/>
    <property type="evidence" value="ECO:0007669"/>
    <property type="project" value="TreeGrafter"/>
</dbReference>
<comment type="miscellaneous">
    <text evidence="8">During catalysis, the active site Cys acts as a nucleophile attacking the alpha-carbonyl group of tRNA-bound glutamate with the formation of a thioester intermediate between enzyme and glutamate, and the concomitant release of tRNA(Glu). The thioester intermediate is finally reduced by direct hydride transfer from NADPH, to form the product GSA.</text>
</comment>
<keyword evidence="16" id="KW-1185">Reference proteome</keyword>
<dbReference type="SUPFAM" id="SSF69742">
    <property type="entry name" value="Glutamyl tRNA-reductase catalytic, N-terminal domain"/>
    <property type="match status" value="1"/>
</dbReference>
<comment type="domain">
    <text evidence="8">Possesses an unusual extended V-shaped dimeric structure with each monomer consisting of three distinct domains arranged along a curved 'spinal' alpha-helix. The N-terminal catalytic domain specifically recognizes the glutamate moiety of the substrate. The second domain is the NADPH-binding domain, and the third C-terminal domain is responsible for dimerization.</text>
</comment>
<dbReference type="PANTHER" id="PTHR43013:SF1">
    <property type="entry name" value="GLUTAMYL-TRNA REDUCTASE"/>
    <property type="match status" value="1"/>
</dbReference>
<evidence type="ECO:0000256" key="5">
    <source>
        <dbReference type="ARBA" id="ARBA00023002"/>
    </source>
</evidence>
<dbReference type="InterPro" id="IPR006151">
    <property type="entry name" value="Shikm_DH/Glu-tRNA_Rdtase"/>
</dbReference>
<feature type="binding site" evidence="8">
    <location>
        <begin position="51"/>
        <end position="54"/>
    </location>
    <ligand>
        <name>substrate</name>
    </ligand>
</feature>
<comment type="caution">
    <text evidence="8">Lacks conserved residue(s) required for the propagation of feature annotation.</text>
</comment>
<dbReference type="GO" id="GO:0008883">
    <property type="term" value="F:glutamyl-tRNA reductase activity"/>
    <property type="evidence" value="ECO:0007669"/>
    <property type="project" value="UniProtKB-UniRule"/>
</dbReference>
<dbReference type="NCBIfam" id="TIGR01035">
    <property type="entry name" value="hemA"/>
    <property type="match status" value="1"/>
</dbReference>
<feature type="domain" description="Quinate/shikimate 5-dehydrogenase/glutamyl-tRNA reductase" evidence="13">
    <location>
        <begin position="174"/>
        <end position="301"/>
    </location>
</feature>
<feature type="binding site" evidence="8 10">
    <location>
        <begin position="191"/>
        <end position="196"/>
    </location>
    <ligand>
        <name>NADP(+)</name>
        <dbReference type="ChEBI" id="CHEBI:58349"/>
    </ligand>
</feature>
<dbReference type="InterPro" id="IPR000343">
    <property type="entry name" value="4pyrrol_synth_GluRdtase"/>
</dbReference>
<name>A0A1E5T313_9BACT</name>
<comment type="similarity">
    <text evidence="2 8 11">Belongs to the glutamyl-tRNA reductase family.</text>
</comment>
<comment type="pathway">
    <text evidence="1 8 11">Porphyrin-containing compound metabolism; protoporphyrin-IX biosynthesis; 5-aminolevulinate from L-glutamyl-tRNA(Glu): step 1/2.</text>
</comment>
<comment type="caution">
    <text evidence="15">The sequence shown here is derived from an EMBL/GenBank/DDBJ whole genome shotgun (WGS) entry which is preliminary data.</text>
</comment>
<dbReference type="Gene3D" id="3.30.460.30">
    <property type="entry name" value="Glutamyl-tRNA reductase, N-terminal domain"/>
    <property type="match status" value="1"/>
</dbReference>
<dbReference type="InterPro" id="IPR036291">
    <property type="entry name" value="NAD(P)-bd_dom_sf"/>
</dbReference>
<dbReference type="UniPathway" id="UPA00251">
    <property type="reaction ID" value="UER00316"/>
</dbReference>
<evidence type="ECO:0000256" key="1">
    <source>
        <dbReference type="ARBA" id="ARBA00005059"/>
    </source>
</evidence>
<dbReference type="EMBL" id="MDGQ01000005">
    <property type="protein sequence ID" value="OEK05667.1"/>
    <property type="molecule type" value="Genomic_DNA"/>
</dbReference>
<dbReference type="PANTHER" id="PTHR43013">
    <property type="entry name" value="GLUTAMYL-TRNA REDUCTASE"/>
    <property type="match status" value="1"/>
</dbReference>
<dbReference type="HAMAP" id="MF_00087">
    <property type="entry name" value="Glu_tRNA_reductase"/>
    <property type="match status" value="1"/>
</dbReference>
<evidence type="ECO:0000259" key="14">
    <source>
        <dbReference type="Pfam" id="PF05201"/>
    </source>
</evidence>
<dbReference type="Pfam" id="PF01488">
    <property type="entry name" value="Shikimate_DH"/>
    <property type="match status" value="1"/>
</dbReference>
<evidence type="ECO:0000259" key="12">
    <source>
        <dbReference type="Pfam" id="PF00745"/>
    </source>
</evidence>
<evidence type="ECO:0000256" key="2">
    <source>
        <dbReference type="ARBA" id="ARBA00005916"/>
    </source>
</evidence>
<dbReference type="InterPro" id="IPR015896">
    <property type="entry name" value="4pyrrol_synth_GluRdtase_dimer"/>
</dbReference>
<dbReference type="SUPFAM" id="SSF51735">
    <property type="entry name" value="NAD(P)-binding Rossmann-fold domains"/>
    <property type="match status" value="1"/>
</dbReference>
<evidence type="ECO:0000256" key="7">
    <source>
        <dbReference type="ARBA" id="ARBA00047464"/>
    </source>
</evidence>
<dbReference type="OrthoDB" id="110209at2"/>
<dbReference type="STRING" id="1563681.BFP71_18850"/>
<evidence type="ECO:0000256" key="10">
    <source>
        <dbReference type="PIRSR" id="PIRSR000445-3"/>
    </source>
</evidence>
<dbReference type="PIRSF" id="PIRSF000445">
    <property type="entry name" value="4pyrrol_synth_GluRdtase"/>
    <property type="match status" value="1"/>
</dbReference>
<dbReference type="Pfam" id="PF05201">
    <property type="entry name" value="GlutR_N"/>
    <property type="match status" value="1"/>
</dbReference>
<dbReference type="InterPro" id="IPR036343">
    <property type="entry name" value="GluRdtase_N_sf"/>
</dbReference>